<proteinExistence type="predicted"/>
<dbReference type="STRING" id="857566.A0A1E3PQJ3"/>
<accession>A0A1E3PQJ3</accession>
<reference evidence="1 2" key="1">
    <citation type="journal article" date="2016" name="Proc. Natl. Acad. Sci. U.S.A.">
        <title>Comparative genomics of biotechnologically important yeasts.</title>
        <authorList>
            <person name="Riley R."/>
            <person name="Haridas S."/>
            <person name="Wolfe K.H."/>
            <person name="Lopes M.R."/>
            <person name="Hittinger C.T."/>
            <person name="Goeker M."/>
            <person name="Salamov A.A."/>
            <person name="Wisecaver J.H."/>
            <person name="Long T.M."/>
            <person name="Calvey C.H."/>
            <person name="Aerts A.L."/>
            <person name="Barry K.W."/>
            <person name="Choi C."/>
            <person name="Clum A."/>
            <person name="Coughlan A.Y."/>
            <person name="Deshpande S."/>
            <person name="Douglass A.P."/>
            <person name="Hanson S.J."/>
            <person name="Klenk H.-P."/>
            <person name="LaButti K.M."/>
            <person name="Lapidus A."/>
            <person name="Lindquist E.A."/>
            <person name="Lipzen A.M."/>
            <person name="Meier-Kolthoff J.P."/>
            <person name="Ohm R.A."/>
            <person name="Otillar R.P."/>
            <person name="Pangilinan J.L."/>
            <person name="Peng Y."/>
            <person name="Rokas A."/>
            <person name="Rosa C.A."/>
            <person name="Scheuner C."/>
            <person name="Sibirny A.A."/>
            <person name="Slot J.C."/>
            <person name="Stielow J.B."/>
            <person name="Sun H."/>
            <person name="Kurtzman C.P."/>
            <person name="Blackwell M."/>
            <person name="Grigoriev I.V."/>
            <person name="Jeffries T.W."/>
        </authorList>
    </citation>
    <scope>NUCLEOTIDE SEQUENCE [LARGE SCALE GENOMIC DNA]</scope>
    <source>
        <strain evidence="1 2">DSM 6958</strain>
    </source>
</reference>
<dbReference type="Pfam" id="PF03357">
    <property type="entry name" value="Snf7"/>
    <property type="match status" value="1"/>
</dbReference>
<keyword evidence="2" id="KW-1185">Reference proteome</keyword>
<organism evidence="1 2">
    <name type="scientific">Nadsonia fulvescens var. elongata DSM 6958</name>
    <dbReference type="NCBI Taxonomy" id="857566"/>
    <lineage>
        <taxon>Eukaryota</taxon>
        <taxon>Fungi</taxon>
        <taxon>Dikarya</taxon>
        <taxon>Ascomycota</taxon>
        <taxon>Saccharomycotina</taxon>
        <taxon>Dipodascomycetes</taxon>
        <taxon>Dipodascales</taxon>
        <taxon>Dipodascales incertae sedis</taxon>
        <taxon>Nadsonia</taxon>
    </lineage>
</organism>
<dbReference type="OrthoDB" id="2329734at2759"/>
<dbReference type="GO" id="GO:0007034">
    <property type="term" value="P:vacuolar transport"/>
    <property type="evidence" value="ECO:0007669"/>
    <property type="project" value="InterPro"/>
</dbReference>
<dbReference type="EMBL" id="KV454407">
    <property type="protein sequence ID" value="ODQ67568.1"/>
    <property type="molecule type" value="Genomic_DNA"/>
</dbReference>
<evidence type="ECO:0000313" key="1">
    <source>
        <dbReference type="EMBL" id="ODQ67568.1"/>
    </source>
</evidence>
<gene>
    <name evidence="1" type="ORF">NADFUDRAFT_49992</name>
</gene>
<dbReference type="InterPro" id="IPR005024">
    <property type="entry name" value="Snf7_fam"/>
</dbReference>
<dbReference type="PANTHER" id="PTHR10476">
    <property type="entry name" value="CHARGED MULTIVESICULAR BODY PROTEIN"/>
    <property type="match status" value="1"/>
</dbReference>
<evidence type="ECO:0000313" key="2">
    <source>
        <dbReference type="Proteomes" id="UP000095009"/>
    </source>
</evidence>
<protein>
    <submittedName>
        <fullName evidence="1">Doa4-independent degradation protein 3</fullName>
    </submittedName>
</protein>
<name>A0A1E3PQJ3_9ASCO</name>
<dbReference type="Proteomes" id="UP000095009">
    <property type="component" value="Unassembled WGS sequence"/>
</dbReference>
<dbReference type="Gene3D" id="6.10.140.1230">
    <property type="match status" value="1"/>
</dbReference>
<sequence length="226" mass="25180">MNFIKKAIWGPTSEEQRRTCAALIRKNQRAIDSQIQSLNSAEIKTVATVKHAARRNDVKSARLLSKEIYNLRKHRNRLHQSKAQLNSVGLQVNEAFAMKKIEGSMKSSADIMKQVNSLIKLPELMGTMQGLSQELMKSGIINDMMGDAIDDLGETDYLEIDDEAEAHVANILTEIIGDKFQSIPADNATTIHSQPEALVESKVGAEPEENDPILNIMKDRLRALES</sequence>
<dbReference type="AlphaFoldDB" id="A0A1E3PQJ3"/>